<evidence type="ECO:0000256" key="1">
    <source>
        <dbReference type="ARBA" id="ARBA00004162"/>
    </source>
</evidence>
<evidence type="ECO:0000256" key="6">
    <source>
        <dbReference type="ARBA" id="ARBA00023136"/>
    </source>
</evidence>
<dbReference type="GO" id="GO:0022857">
    <property type="term" value="F:transmembrane transporter activity"/>
    <property type="evidence" value="ECO:0007669"/>
    <property type="project" value="InterPro"/>
</dbReference>
<proteinExistence type="inferred from homology"/>
<dbReference type="AlphaFoldDB" id="A0A7K0FVT0"/>
<gene>
    <name evidence="8" type="ORF">GJU39_05105</name>
</gene>
<dbReference type="Proteomes" id="UP000487757">
    <property type="component" value="Unassembled WGS sequence"/>
</dbReference>
<name>A0A7K0FVT0_9SPHI</name>
<evidence type="ECO:0000256" key="3">
    <source>
        <dbReference type="ARBA" id="ARBA00022475"/>
    </source>
</evidence>
<keyword evidence="9" id="KW-1185">Reference proteome</keyword>
<organism evidence="8 9">
    <name type="scientific">Pedobacter petrophilus</name>
    <dbReference type="NCBI Taxonomy" id="1908241"/>
    <lineage>
        <taxon>Bacteria</taxon>
        <taxon>Pseudomonadati</taxon>
        <taxon>Bacteroidota</taxon>
        <taxon>Sphingobacteriia</taxon>
        <taxon>Sphingobacteriales</taxon>
        <taxon>Sphingobacteriaceae</taxon>
        <taxon>Pedobacter</taxon>
    </lineage>
</organism>
<comment type="caution">
    <text evidence="8">The sequence shown here is derived from an EMBL/GenBank/DDBJ whole genome shotgun (WGS) entry which is preliminary data.</text>
</comment>
<dbReference type="PANTHER" id="PTHR30558">
    <property type="entry name" value="EXBD MEMBRANE COMPONENT OF PMF-DRIVEN MACROMOLECULE IMPORT SYSTEM"/>
    <property type="match status" value="1"/>
</dbReference>
<dbReference type="GO" id="GO:0005886">
    <property type="term" value="C:plasma membrane"/>
    <property type="evidence" value="ECO:0007669"/>
    <property type="project" value="UniProtKB-SubCell"/>
</dbReference>
<dbReference type="OrthoDB" id="952702at2"/>
<keyword evidence="5" id="KW-1133">Transmembrane helix</keyword>
<keyword evidence="4 7" id="KW-0812">Transmembrane</keyword>
<reference evidence="8 9" key="1">
    <citation type="submission" date="2019-11" db="EMBL/GenBank/DDBJ databases">
        <title>Pedobacter petrophilus genome.</title>
        <authorList>
            <person name="Feldbauer M.J."/>
            <person name="Newman J.D."/>
        </authorList>
    </citation>
    <scope>NUCLEOTIDE SEQUENCE [LARGE SCALE GENOMIC DNA]</scope>
    <source>
        <strain evidence="8 9">LMG 29686</strain>
    </source>
</reference>
<keyword evidence="3" id="KW-1003">Cell membrane</keyword>
<dbReference type="InterPro" id="IPR003400">
    <property type="entry name" value="ExbD"/>
</dbReference>
<protein>
    <submittedName>
        <fullName evidence="8">Biopolymer transporter ExbD</fullName>
    </submittedName>
</protein>
<evidence type="ECO:0000313" key="8">
    <source>
        <dbReference type="EMBL" id="MRX75462.1"/>
    </source>
</evidence>
<comment type="similarity">
    <text evidence="2 7">Belongs to the ExbD/TolR family.</text>
</comment>
<keyword evidence="7" id="KW-0653">Protein transport</keyword>
<dbReference type="Pfam" id="PF02472">
    <property type="entry name" value="ExbD"/>
    <property type="match status" value="1"/>
</dbReference>
<keyword evidence="7" id="KW-0813">Transport</keyword>
<evidence type="ECO:0000256" key="2">
    <source>
        <dbReference type="ARBA" id="ARBA00005811"/>
    </source>
</evidence>
<evidence type="ECO:0000256" key="4">
    <source>
        <dbReference type="ARBA" id="ARBA00022692"/>
    </source>
</evidence>
<dbReference type="RefSeq" id="WP_154279614.1">
    <property type="nucleotide sequence ID" value="NZ_JBHUJQ010000001.1"/>
</dbReference>
<dbReference type="EMBL" id="WKKH01000005">
    <property type="protein sequence ID" value="MRX75462.1"/>
    <property type="molecule type" value="Genomic_DNA"/>
</dbReference>
<accession>A0A7K0FVT0</accession>
<keyword evidence="6" id="KW-0472">Membrane</keyword>
<dbReference type="GO" id="GO:0015031">
    <property type="term" value="P:protein transport"/>
    <property type="evidence" value="ECO:0007669"/>
    <property type="project" value="UniProtKB-KW"/>
</dbReference>
<comment type="subcellular location">
    <subcellularLocation>
        <location evidence="1">Cell membrane</location>
        <topology evidence="1">Single-pass membrane protein</topology>
    </subcellularLocation>
    <subcellularLocation>
        <location evidence="7">Cell membrane</location>
        <topology evidence="7">Single-pass type II membrane protein</topology>
    </subcellularLocation>
</comment>
<evidence type="ECO:0000256" key="7">
    <source>
        <dbReference type="RuleBase" id="RU003879"/>
    </source>
</evidence>
<evidence type="ECO:0000313" key="9">
    <source>
        <dbReference type="Proteomes" id="UP000487757"/>
    </source>
</evidence>
<sequence>MATLNEASSGKAVKGRTKKTAPRVDLTAMVDLMFLLTTFFMLTTSLSNLNAADVAKPDHCEACSMDYPASRTMTVLLGKDHQAVEYMGTAQDAKMNMTAVKDIQKAINANQAKVARANHNNASKYMLVIIKPTATSRFQDYVDLIDEMKIAGIKSYTIDDENILPEEISFLKTNKL</sequence>
<evidence type="ECO:0000256" key="5">
    <source>
        <dbReference type="ARBA" id="ARBA00022989"/>
    </source>
</evidence>
<dbReference type="PANTHER" id="PTHR30558:SF3">
    <property type="entry name" value="BIOPOLYMER TRANSPORT PROTEIN EXBD-RELATED"/>
    <property type="match status" value="1"/>
</dbReference>